<dbReference type="SUPFAM" id="SSF46689">
    <property type="entry name" value="Homeodomain-like"/>
    <property type="match status" value="1"/>
</dbReference>
<protein>
    <submittedName>
        <fullName evidence="7">TetR/AcrR family transcriptional regulator</fullName>
    </submittedName>
</protein>
<dbReference type="InterPro" id="IPR001647">
    <property type="entry name" value="HTH_TetR"/>
</dbReference>
<organism evidence="7 8">
    <name type="scientific">Microbacterium yannicii</name>
    <dbReference type="NCBI Taxonomy" id="671622"/>
    <lineage>
        <taxon>Bacteria</taxon>
        <taxon>Bacillati</taxon>
        <taxon>Actinomycetota</taxon>
        <taxon>Actinomycetes</taxon>
        <taxon>Micrococcales</taxon>
        <taxon>Microbacteriaceae</taxon>
        <taxon>Microbacterium</taxon>
    </lineage>
</organism>
<dbReference type="InterPro" id="IPR039538">
    <property type="entry name" value="BetI_C"/>
</dbReference>
<dbReference type="InterPro" id="IPR050109">
    <property type="entry name" value="HTH-type_TetR-like_transc_reg"/>
</dbReference>
<dbReference type="PROSITE" id="PS50977">
    <property type="entry name" value="HTH_TETR_2"/>
    <property type="match status" value="1"/>
</dbReference>
<dbReference type="Pfam" id="PF13977">
    <property type="entry name" value="TetR_C_6"/>
    <property type="match status" value="1"/>
</dbReference>
<keyword evidence="1" id="KW-0678">Repressor</keyword>
<keyword evidence="4" id="KW-0804">Transcription</keyword>
<evidence type="ECO:0000256" key="1">
    <source>
        <dbReference type="ARBA" id="ARBA00022491"/>
    </source>
</evidence>
<evidence type="ECO:0000259" key="6">
    <source>
        <dbReference type="PROSITE" id="PS50977"/>
    </source>
</evidence>
<dbReference type="RefSeq" id="WP_194414714.1">
    <property type="nucleotide sequence ID" value="NZ_BAABKZ010000002.1"/>
</dbReference>
<sequence>MAQYAKTAEVRRGIIAACLTAFGDSGFHGASMAEIARRAGISHTGLLHHFPRKEDLLTAVLDLQDQRSAEYLRTHSALSPDADPLDMLRGMAETLVDRDRHVGLVELGAVLTGEASAPGHPAHAYFAQRYRNVRGFMTRLFDRLHEEGRLSSPLPPASLAAVTIAVLDGLHTQWLFDREAIDVEETVQSFLATLAPELAKDLPPSGS</sequence>
<evidence type="ECO:0000256" key="4">
    <source>
        <dbReference type="ARBA" id="ARBA00023163"/>
    </source>
</evidence>
<dbReference type="Gene3D" id="1.10.357.10">
    <property type="entry name" value="Tetracycline Repressor, domain 2"/>
    <property type="match status" value="1"/>
</dbReference>
<reference evidence="8" key="1">
    <citation type="journal article" date="2019" name="Int. J. Syst. Evol. Microbiol.">
        <title>The Global Catalogue of Microorganisms (GCM) 10K type strain sequencing project: providing services to taxonomists for standard genome sequencing and annotation.</title>
        <authorList>
            <consortium name="The Broad Institute Genomics Platform"/>
            <consortium name="The Broad Institute Genome Sequencing Center for Infectious Disease"/>
            <person name="Wu L."/>
            <person name="Ma J."/>
        </authorList>
    </citation>
    <scope>NUCLEOTIDE SEQUENCE [LARGE SCALE GENOMIC DNA]</scope>
    <source>
        <strain evidence="8">JCM 18959</strain>
    </source>
</reference>
<keyword evidence="2" id="KW-0805">Transcription regulation</keyword>
<dbReference type="InterPro" id="IPR036271">
    <property type="entry name" value="Tet_transcr_reg_TetR-rel_C_sf"/>
</dbReference>
<gene>
    <name evidence="7" type="ORF">GCM10025760_21300</name>
</gene>
<dbReference type="InterPro" id="IPR009057">
    <property type="entry name" value="Homeodomain-like_sf"/>
</dbReference>
<keyword evidence="8" id="KW-1185">Reference proteome</keyword>
<keyword evidence="3 5" id="KW-0238">DNA-binding</keyword>
<proteinExistence type="predicted"/>
<evidence type="ECO:0000313" key="8">
    <source>
        <dbReference type="Proteomes" id="UP001501407"/>
    </source>
</evidence>
<comment type="caution">
    <text evidence="7">The sequence shown here is derived from an EMBL/GenBank/DDBJ whole genome shotgun (WGS) entry which is preliminary data.</text>
</comment>
<dbReference type="PANTHER" id="PTHR30055">
    <property type="entry name" value="HTH-TYPE TRANSCRIPTIONAL REGULATOR RUTR"/>
    <property type="match status" value="1"/>
</dbReference>
<dbReference type="EMBL" id="BAABKZ010000002">
    <property type="protein sequence ID" value="GAA5092510.1"/>
    <property type="molecule type" value="Genomic_DNA"/>
</dbReference>
<dbReference type="PRINTS" id="PR00455">
    <property type="entry name" value="HTHTETR"/>
</dbReference>
<evidence type="ECO:0000313" key="7">
    <source>
        <dbReference type="EMBL" id="GAA5092510.1"/>
    </source>
</evidence>
<dbReference type="SUPFAM" id="SSF48498">
    <property type="entry name" value="Tetracyclin repressor-like, C-terminal domain"/>
    <property type="match status" value="1"/>
</dbReference>
<dbReference type="Gene3D" id="1.10.10.60">
    <property type="entry name" value="Homeodomain-like"/>
    <property type="match status" value="1"/>
</dbReference>
<evidence type="ECO:0000256" key="5">
    <source>
        <dbReference type="PROSITE-ProRule" id="PRU00335"/>
    </source>
</evidence>
<dbReference type="PANTHER" id="PTHR30055:SF234">
    <property type="entry name" value="HTH-TYPE TRANSCRIPTIONAL REGULATOR BETI"/>
    <property type="match status" value="1"/>
</dbReference>
<feature type="domain" description="HTH tetR-type" evidence="6">
    <location>
        <begin position="8"/>
        <end position="68"/>
    </location>
</feature>
<accession>A0ABP9M7N1</accession>
<name>A0ABP9M7N1_9MICO</name>
<dbReference type="Pfam" id="PF00440">
    <property type="entry name" value="TetR_N"/>
    <property type="match status" value="1"/>
</dbReference>
<evidence type="ECO:0000256" key="3">
    <source>
        <dbReference type="ARBA" id="ARBA00023125"/>
    </source>
</evidence>
<evidence type="ECO:0000256" key="2">
    <source>
        <dbReference type="ARBA" id="ARBA00023015"/>
    </source>
</evidence>
<dbReference type="Proteomes" id="UP001501407">
    <property type="component" value="Unassembled WGS sequence"/>
</dbReference>
<feature type="DNA-binding region" description="H-T-H motif" evidence="5">
    <location>
        <begin position="31"/>
        <end position="50"/>
    </location>
</feature>